<gene>
    <name evidence="7" type="ORF">BXZ70DRAFT_890718</name>
</gene>
<evidence type="ECO:0000313" key="7">
    <source>
        <dbReference type="EMBL" id="KAH8102065.1"/>
    </source>
</evidence>
<dbReference type="InterPro" id="IPR002938">
    <property type="entry name" value="FAD-bd"/>
</dbReference>
<comment type="similarity">
    <text evidence="1">Belongs to the paxM FAD-dependent monooxygenase family.</text>
</comment>
<proteinExistence type="inferred from homology"/>
<accession>A0A8K0UQD4</accession>
<dbReference type="PRINTS" id="PR00420">
    <property type="entry name" value="RNGMNOXGNASE"/>
</dbReference>
<dbReference type="InterPro" id="IPR036188">
    <property type="entry name" value="FAD/NAD-bd_sf"/>
</dbReference>
<dbReference type="SUPFAM" id="SSF54373">
    <property type="entry name" value="FAD-linked reductases, C-terminal domain"/>
    <property type="match status" value="1"/>
</dbReference>
<evidence type="ECO:0000256" key="4">
    <source>
        <dbReference type="ARBA" id="ARBA00023002"/>
    </source>
</evidence>
<dbReference type="AlphaFoldDB" id="A0A8K0UQD4"/>
<name>A0A8K0UQD4_9AGAR</name>
<dbReference type="EMBL" id="JAEVFJ010000010">
    <property type="protein sequence ID" value="KAH8102065.1"/>
    <property type="molecule type" value="Genomic_DNA"/>
</dbReference>
<evidence type="ECO:0000256" key="5">
    <source>
        <dbReference type="ARBA" id="ARBA00023033"/>
    </source>
</evidence>
<keyword evidence="3" id="KW-0274">FAD</keyword>
<sequence length="435" mass="47360">MPKAPLTLSFIIVGGGIGGLSAAVQLARSGHTVTVLEGNKATEDTGAGINVPPNAARILINLGLCELLDKFGVYPKAIVYRRYKNGQELARHDASQMKAKHGASYYNIHRGELAAGLIDLIRGFDTTDIRFDAGVVSVNPPENEDSKPSVTLKDGLTLVADLIIGADGIRSITRPVVTGSNDRPTDTGDVAFRSLIPTEKMLEDPDLASLVTEQEVNVWLGPGRHIVSYNISDKKQYHLAIARPGDPSLYVNESWIVTADPDVMRAGFEDWEPRVVKLLNLVDVANKRKLVDRPPNLTWVHSSKRILLLGDACHPMLPYRAQGAAMAMEDAAALGVLFSYVSSPTDINDFVLAYQEQRAARCGEAQMASQQNRDEFHLPDGEAQRARDAKYAHGNPIAVEKGNRNAFDHDAAEIARAWLRGRGVDVCIAQQSRSV</sequence>
<evidence type="ECO:0000256" key="1">
    <source>
        <dbReference type="ARBA" id="ARBA00007992"/>
    </source>
</evidence>
<keyword evidence="5" id="KW-0503">Monooxygenase</keyword>
<dbReference type="Gene3D" id="3.50.50.60">
    <property type="entry name" value="FAD/NAD(P)-binding domain"/>
    <property type="match status" value="1"/>
</dbReference>
<protein>
    <recommendedName>
        <fullName evidence="6">FAD-binding domain-containing protein</fullName>
    </recommendedName>
</protein>
<dbReference type="InterPro" id="IPR050493">
    <property type="entry name" value="FAD-dep_Monooxygenase_BioMet"/>
</dbReference>
<evidence type="ECO:0000256" key="2">
    <source>
        <dbReference type="ARBA" id="ARBA00022630"/>
    </source>
</evidence>
<dbReference type="OrthoDB" id="9993796at2759"/>
<dbReference type="GO" id="GO:0071949">
    <property type="term" value="F:FAD binding"/>
    <property type="evidence" value="ECO:0007669"/>
    <property type="project" value="InterPro"/>
</dbReference>
<dbReference type="GO" id="GO:0004497">
    <property type="term" value="F:monooxygenase activity"/>
    <property type="evidence" value="ECO:0007669"/>
    <property type="project" value="UniProtKB-KW"/>
</dbReference>
<reference evidence="7" key="1">
    <citation type="journal article" date="2021" name="New Phytol.">
        <title>Evolutionary innovations through gain and loss of genes in the ectomycorrhizal Boletales.</title>
        <authorList>
            <person name="Wu G."/>
            <person name="Miyauchi S."/>
            <person name="Morin E."/>
            <person name="Kuo A."/>
            <person name="Drula E."/>
            <person name="Varga T."/>
            <person name="Kohler A."/>
            <person name="Feng B."/>
            <person name="Cao Y."/>
            <person name="Lipzen A."/>
            <person name="Daum C."/>
            <person name="Hundley H."/>
            <person name="Pangilinan J."/>
            <person name="Johnson J."/>
            <person name="Barry K."/>
            <person name="LaButti K."/>
            <person name="Ng V."/>
            <person name="Ahrendt S."/>
            <person name="Min B."/>
            <person name="Choi I.G."/>
            <person name="Park H."/>
            <person name="Plett J.M."/>
            <person name="Magnuson J."/>
            <person name="Spatafora J.W."/>
            <person name="Nagy L.G."/>
            <person name="Henrissat B."/>
            <person name="Grigoriev I.V."/>
            <person name="Yang Z.L."/>
            <person name="Xu J."/>
            <person name="Martin F.M."/>
        </authorList>
    </citation>
    <scope>NUCLEOTIDE SEQUENCE</scope>
    <source>
        <strain evidence="7">KKN 215</strain>
    </source>
</reference>
<dbReference type="Pfam" id="PF01494">
    <property type="entry name" value="FAD_binding_3"/>
    <property type="match status" value="1"/>
</dbReference>
<organism evidence="7 8">
    <name type="scientific">Cristinia sonorae</name>
    <dbReference type="NCBI Taxonomy" id="1940300"/>
    <lineage>
        <taxon>Eukaryota</taxon>
        <taxon>Fungi</taxon>
        <taxon>Dikarya</taxon>
        <taxon>Basidiomycota</taxon>
        <taxon>Agaricomycotina</taxon>
        <taxon>Agaricomycetes</taxon>
        <taxon>Agaricomycetidae</taxon>
        <taxon>Agaricales</taxon>
        <taxon>Pleurotineae</taxon>
        <taxon>Stephanosporaceae</taxon>
        <taxon>Cristinia</taxon>
    </lineage>
</organism>
<dbReference type="Proteomes" id="UP000813824">
    <property type="component" value="Unassembled WGS sequence"/>
</dbReference>
<comment type="caution">
    <text evidence="7">The sequence shown here is derived from an EMBL/GenBank/DDBJ whole genome shotgun (WGS) entry which is preliminary data.</text>
</comment>
<keyword evidence="2" id="KW-0285">Flavoprotein</keyword>
<keyword evidence="8" id="KW-1185">Reference proteome</keyword>
<evidence type="ECO:0000256" key="3">
    <source>
        <dbReference type="ARBA" id="ARBA00022827"/>
    </source>
</evidence>
<evidence type="ECO:0000259" key="6">
    <source>
        <dbReference type="Pfam" id="PF01494"/>
    </source>
</evidence>
<keyword evidence="4" id="KW-0560">Oxidoreductase</keyword>
<evidence type="ECO:0000313" key="8">
    <source>
        <dbReference type="Proteomes" id="UP000813824"/>
    </source>
</evidence>
<dbReference type="PANTHER" id="PTHR13789">
    <property type="entry name" value="MONOOXYGENASE"/>
    <property type="match status" value="1"/>
</dbReference>
<dbReference type="PANTHER" id="PTHR13789:SF147">
    <property type="entry name" value="PUTATIVE (AFU_ORTHOLOGUE AFUA_2G01950)-RELATED"/>
    <property type="match status" value="1"/>
</dbReference>
<feature type="domain" description="FAD-binding" evidence="6">
    <location>
        <begin position="11"/>
        <end position="362"/>
    </location>
</feature>
<dbReference type="SUPFAM" id="SSF51905">
    <property type="entry name" value="FAD/NAD(P)-binding domain"/>
    <property type="match status" value="1"/>
</dbReference>